<keyword evidence="7" id="KW-1185">Reference proteome</keyword>
<proteinExistence type="predicted"/>
<evidence type="ECO:0000259" key="5">
    <source>
        <dbReference type="PROSITE" id="PS50076"/>
    </source>
</evidence>
<feature type="transmembrane region" description="Helical" evidence="4">
    <location>
        <begin position="123"/>
        <end position="143"/>
    </location>
</feature>
<dbReference type="InterPro" id="IPR036869">
    <property type="entry name" value="J_dom_sf"/>
</dbReference>
<evidence type="ECO:0000256" key="2">
    <source>
        <dbReference type="ARBA" id="ARBA00022803"/>
    </source>
</evidence>
<dbReference type="InterPro" id="IPR011990">
    <property type="entry name" value="TPR-like_helical_dom_sf"/>
</dbReference>
<dbReference type="CDD" id="cd06257">
    <property type="entry name" value="DnaJ"/>
    <property type="match status" value="1"/>
</dbReference>
<keyword evidence="1" id="KW-0677">Repeat</keyword>
<dbReference type="PROSITE" id="PS50076">
    <property type="entry name" value="DNAJ_2"/>
    <property type="match status" value="1"/>
</dbReference>
<dbReference type="PANTHER" id="PTHR45188:SF2">
    <property type="entry name" value="DNAJ HOMOLOG SUBFAMILY C MEMBER 7"/>
    <property type="match status" value="1"/>
</dbReference>
<dbReference type="SMART" id="SM00271">
    <property type="entry name" value="DnaJ"/>
    <property type="match status" value="1"/>
</dbReference>
<dbReference type="Proteomes" id="UP000662783">
    <property type="component" value="Chromosome"/>
</dbReference>
<dbReference type="Gene3D" id="1.10.287.110">
    <property type="entry name" value="DnaJ domain"/>
    <property type="match status" value="1"/>
</dbReference>
<dbReference type="PANTHER" id="PTHR45188">
    <property type="entry name" value="DNAJ PROTEIN P58IPK HOMOLOG"/>
    <property type="match status" value="1"/>
</dbReference>
<dbReference type="Pfam" id="PF00226">
    <property type="entry name" value="DnaJ"/>
    <property type="match status" value="1"/>
</dbReference>
<dbReference type="InterPro" id="IPR001623">
    <property type="entry name" value="DnaJ_domain"/>
</dbReference>
<dbReference type="SMART" id="SM00028">
    <property type="entry name" value="TPR"/>
    <property type="match status" value="5"/>
</dbReference>
<dbReference type="PRINTS" id="PR00625">
    <property type="entry name" value="JDOMAIN"/>
</dbReference>
<organism evidence="6 7">
    <name type="scientific">Fulvivirga lutea</name>
    <dbReference type="NCBI Taxonomy" id="2810512"/>
    <lineage>
        <taxon>Bacteria</taxon>
        <taxon>Pseudomonadati</taxon>
        <taxon>Bacteroidota</taxon>
        <taxon>Cytophagia</taxon>
        <taxon>Cytophagales</taxon>
        <taxon>Fulvivirgaceae</taxon>
        <taxon>Fulvivirga</taxon>
    </lineage>
</organism>
<dbReference type="EMBL" id="CP070608">
    <property type="protein sequence ID" value="QSE96867.1"/>
    <property type="molecule type" value="Genomic_DNA"/>
</dbReference>
<dbReference type="Pfam" id="PF13181">
    <property type="entry name" value="TPR_8"/>
    <property type="match status" value="2"/>
</dbReference>
<accession>A0A975A0V3</accession>
<reference evidence="6" key="1">
    <citation type="submission" date="2021-02" db="EMBL/GenBank/DDBJ databases">
        <title>Fulvivirga sp. S481 isolated from sea water.</title>
        <authorList>
            <person name="Bae S.S."/>
            <person name="Baek K."/>
        </authorList>
    </citation>
    <scope>NUCLEOTIDE SEQUENCE</scope>
    <source>
        <strain evidence="6">S481</strain>
    </source>
</reference>
<dbReference type="Gene3D" id="1.25.40.10">
    <property type="entry name" value="Tetratricopeptide repeat domain"/>
    <property type="match status" value="2"/>
</dbReference>
<dbReference type="AlphaFoldDB" id="A0A975A0V3"/>
<keyword evidence="4" id="KW-1133">Transmembrane helix</keyword>
<evidence type="ECO:0000256" key="3">
    <source>
        <dbReference type="PROSITE-ProRule" id="PRU00339"/>
    </source>
</evidence>
<feature type="repeat" description="TPR" evidence="3">
    <location>
        <begin position="238"/>
        <end position="271"/>
    </location>
</feature>
<dbReference type="SUPFAM" id="SSF46565">
    <property type="entry name" value="Chaperone J-domain"/>
    <property type="match status" value="1"/>
</dbReference>
<keyword evidence="2 3" id="KW-0802">TPR repeat</keyword>
<dbReference type="KEGG" id="fuv:JR347_14895"/>
<keyword evidence="4" id="KW-0812">Transmembrane</keyword>
<evidence type="ECO:0000313" key="6">
    <source>
        <dbReference type="EMBL" id="QSE96867.1"/>
    </source>
</evidence>
<dbReference type="SUPFAM" id="SSF48452">
    <property type="entry name" value="TPR-like"/>
    <property type="match status" value="2"/>
</dbReference>
<protein>
    <submittedName>
        <fullName evidence="6">DnaJ domain-containing protein</fullName>
    </submittedName>
</protein>
<dbReference type="RefSeq" id="WP_205721381.1">
    <property type="nucleotide sequence ID" value="NZ_CP070608.1"/>
</dbReference>
<sequence length="407" mass="48193">MLSYYKILGVDQRASSEEIKKAYKALALKYHPDKNGGNKEFEELFKLVNAAYQVLIDTDKRRRHDLDIAYTTRTHEVYTTQHQPTARKEKTVYNRYGKFDWRKAPKYKTAPVYKVDKNYYRNVIISLGAMALMAVLSLVYTNVNEQLKAKEKAEREAQIEFQIKRAEQLFENKEYRSALLLTEELIKNNPVEYRFAAKKDDFIEQLNNVATTEYNQQSYATAINDFKVLTDFQNPVRIANWKMMAECYLKLGNLENAAHIYEYVLERDDENLQLVLQLAELYNKIGNSEKELDYYNEARYLFKKFQESSYGAAFEFIIDPKEMPETYYNMFKARAHLQFDNDNMEEVVKDCNWGIFLRPERSELYYLRAQARKKLNQNNRACNDIKRAIERGFSKNSIKIDIDCDYL</sequence>
<gene>
    <name evidence="6" type="ORF">JR347_14895</name>
</gene>
<dbReference type="PROSITE" id="PS50005">
    <property type="entry name" value="TPR"/>
    <property type="match status" value="1"/>
</dbReference>
<name>A0A975A0V3_9BACT</name>
<evidence type="ECO:0000256" key="4">
    <source>
        <dbReference type="SAM" id="Phobius"/>
    </source>
</evidence>
<feature type="domain" description="J" evidence="5">
    <location>
        <begin position="3"/>
        <end position="97"/>
    </location>
</feature>
<evidence type="ECO:0000313" key="7">
    <source>
        <dbReference type="Proteomes" id="UP000662783"/>
    </source>
</evidence>
<evidence type="ECO:0000256" key="1">
    <source>
        <dbReference type="ARBA" id="ARBA00022737"/>
    </source>
</evidence>
<dbReference type="InterPro" id="IPR019734">
    <property type="entry name" value="TPR_rpt"/>
</dbReference>
<keyword evidence="4" id="KW-0472">Membrane</keyword>